<keyword evidence="2" id="KW-1185">Reference proteome</keyword>
<accession>A0ABR4ACA4</accession>
<dbReference type="Proteomes" id="UP001590950">
    <property type="component" value="Unassembled WGS sequence"/>
</dbReference>
<organism evidence="1 2">
    <name type="scientific">Stereocaulon virgatum</name>
    <dbReference type="NCBI Taxonomy" id="373712"/>
    <lineage>
        <taxon>Eukaryota</taxon>
        <taxon>Fungi</taxon>
        <taxon>Dikarya</taxon>
        <taxon>Ascomycota</taxon>
        <taxon>Pezizomycotina</taxon>
        <taxon>Lecanoromycetes</taxon>
        <taxon>OSLEUM clade</taxon>
        <taxon>Lecanoromycetidae</taxon>
        <taxon>Lecanorales</taxon>
        <taxon>Lecanorineae</taxon>
        <taxon>Stereocaulaceae</taxon>
        <taxon>Stereocaulon</taxon>
    </lineage>
</organism>
<sequence length="87" mass="9708">MLQRGACVNLPINFHGRTLDAAIGGTNAGTVVRALEEGVEVYLEYIDDPVPPARRQWWVSALSEKIINPTLARKTQWIRKATTVPCY</sequence>
<gene>
    <name evidence="1" type="ORF">N7G274_004509</name>
</gene>
<evidence type="ECO:0000313" key="2">
    <source>
        <dbReference type="Proteomes" id="UP001590950"/>
    </source>
</evidence>
<evidence type="ECO:0000313" key="1">
    <source>
        <dbReference type="EMBL" id="KAL2042750.1"/>
    </source>
</evidence>
<proteinExistence type="predicted"/>
<dbReference type="EMBL" id="JBEFKJ010000013">
    <property type="protein sequence ID" value="KAL2042750.1"/>
    <property type="molecule type" value="Genomic_DNA"/>
</dbReference>
<reference evidence="1 2" key="1">
    <citation type="submission" date="2024-09" db="EMBL/GenBank/DDBJ databases">
        <title>Rethinking Asexuality: The Enigmatic Case of Functional Sexual Genes in Lepraria (Stereocaulaceae).</title>
        <authorList>
            <person name="Doellman M."/>
            <person name="Sun Y."/>
            <person name="Barcenas-Pena A."/>
            <person name="Lumbsch H.T."/>
            <person name="Grewe F."/>
        </authorList>
    </citation>
    <scope>NUCLEOTIDE SEQUENCE [LARGE SCALE GENOMIC DNA]</scope>
    <source>
        <strain evidence="1 2">Mercado 3170</strain>
    </source>
</reference>
<protein>
    <submittedName>
        <fullName evidence="1">Uncharacterized protein</fullName>
    </submittedName>
</protein>
<comment type="caution">
    <text evidence="1">The sequence shown here is derived from an EMBL/GenBank/DDBJ whole genome shotgun (WGS) entry which is preliminary data.</text>
</comment>
<name>A0ABR4ACA4_9LECA</name>